<evidence type="ECO:0000256" key="3">
    <source>
        <dbReference type="SAM" id="MobiDB-lite"/>
    </source>
</evidence>
<gene>
    <name evidence="4" type="ORF">E6O75_ATG02586</name>
</gene>
<evidence type="ECO:0000256" key="1">
    <source>
        <dbReference type="ARBA" id="ARBA00007946"/>
    </source>
</evidence>
<reference evidence="4 5" key="1">
    <citation type="submission" date="2019-04" db="EMBL/GenBank/DDBJ databases">
        <title>High contiguity whole genome sequence and gene annotation resource for two Venturia nashicola isolates.</title>
        <authorList>
            <person name="Prokchorchik M."/>
            <person name="Won K."/>
            <person name="Lee Y."/>
            <person name="Choi E.D."/>
            <person name="Segonzac C."/>
            <person name="Sohn K.H."/>
        </authorList>
    </citation>
    <scope>NUCLEOTIDE SEQUENCE [LARGE SCALE GENOMIC DNA]</scope>
    <source>
        <strain evidence="4 5">PRI2</strain>
    </source>
</reference>
<keyword evidence="5" id="KW-1185">Reference proteome</keyword>
<evidence type="ECO:0000313" key="4">
    <source>
        <dbReference type="EMBL" id="TID24221.1"/>
    </source>
</evidence>
<dbReference type="Proteomes" id="UP000298493">
    <property type="component" value="Unassembled WGS sequence"/>
</dbReference>
<comment type="similarity">
    <text evidence="1">Belongs to the trichodiene synthase family.</text>
</comment>
<organism evidence="4 5">
    <name type="scientific">Venturia nashicola</name>
    <dbReference type="NCBI Taxonomy" id="86259"/>
    <lineage>
        <taxon>Eukaryota</taxon>
        <taxon>Fungi</taxon>
        <taxon>Dikarya</taxon>
        <taxon>Ascomycota</taxon>
        <taxon>Pezizomycotina</taxon>
        <taxon>Dothideomycetes</taxon>
        <taxon>Pleosporomycetidae</taxon>
        <taxon>Venturiales</taxon>
        <taxon>Venturiaceae</taxon>
        <taxon>Venturia</taxon>
    </lineage>
</organism>
<dbReference type="InterPro" id="IPR024652">
    <property type="entry name" value="Trichodiene_synth"/>
</dbReference>
<evidence type="ECO:0000256" key="2">
    <source>
        <dbReference type="ARBA" id="ARBA00023239"/>
    </source>
</evidence>
<feature type="region of interest" description="Disordered" evidence="3">
    <location>
        <begin position="159"/>
        <end position="183"/>
    </location>
</feature>
<evidence type="ECO:0000313" key="5">
    <source>
        <dbReference type="Proteomes" id="UP000298493"/>
    </source>
</evidence>
<dbReference type="OrthoDB" id="2998174at2759"/>
<name>A0A4Z1PFW8_9PEZI</name>
<dbReference type="SUPFAM" id="SSF48576">
    <property type="entry name" value="Terpenoid synthases"/>
    <property type="match status" value="1"/>
</dbReference>
<dbReference type="AlphaFoldDB" id="A0A4Z1PFW8"/>
<comment type="caution">
    <text evidence="4">The sequence shown here is derived from an EMBL/GenBank/DDBJ whole genome shotgun (WGS) entry which is preliminary data.</text>
</comment>
<dbReference type="InterPro" id="IPR008949">
    <property type="entry name" value="Isoprenoid_synthase_dom_sf"/>
</dbReference>
<dbReference type="GO" id="GO:0016838">
    <property type="term" value="F:carbon-oxygen lyase activity, acting on phosphates"/>
    <property type="evidence" value="ECO:0007669"/>
    <property type="project" value="InterPro"/>
</dbReference>
<dbReference type="STRING" id="86259.A0A4Z1PFW8"/>
<dbReference type="EMBL" id="SNSC02000005">
    <property type="protein sequence ID" value="TID24221.1"/>
    <property type="molecule type" value="Genomic_DNA"/>
</dbReference>
<protein>
    <submittedName>
        <fullName evidence="4">Terpenoid synthase</fullName>
    </submittedName>
</protein>
<dbReference type="Pfam" id="PF06330">
    <property type="entry name" value="TRI5"/>
    <property type="match status" value="1"/>
</dbReference>
<sequence>MAYKNFSRDGAYVFLVDNAAEEFGLALDHFTTNLILSRRQESPILVPGRLTQRQRTCSLLANMNVKYTIAHIRGNDILSFYKESVMGTEQMTYVPSFTRRHGIDLKDAFRSVTASVVERAQNIRVTLVDYQELLKTTKEFLQNNIVWYLEQPREISRFECPTGSHTNRQPGLAGSSMGDDVGD</sequence>
<dbReference type="Gene3D" id="1.10.600.10">
    <property type="entry name" value="Farnesyl Diphosphate Synthase"/>
    <property type="match status" value="1"/>
</dbReference>
<keyword evidence="2" id="KW-0456">Lyase</keyword>
<proteinExistence type="inferred from homology"/>
<accession>A0A4Z1PFW8</accession>